<protein>
    <submittedName>
        <fullName evidence="1">Uncharacterized protein</fullName>
    </submittedName>
</protein>
<evidence type="ECO:0000313" key="2">
    <source>
        <dbReference type="Proteomes" id="UP000012371"/>
    </source>
</evidence>
<proteinExistence type="predicted"/>
<gene>
    <name evidence="1" type="ORF">LEP1GSC203_0358</name>
</gene>
<organism evidence="1 2">
    <name type="scientific">Leptospira terpstrae serovar Hualin str. LT 11-33 = ATCC 700639</name>
    <dbReference type="NCBI Taxonomy" id="1257025"/>
    <lineage>
        <taxon>Bacteria</taxon>
        <taxon>Pseudomonadati</taxon>
        <taxon>Spirochaetota</taxon>
        <taxon>Spirochaetia</taxon>
        <taxon>Leptospirales</taxon>
        <taxon>Leptospiraceae</taxon>
        <taxon>Leptospira</taxon>
    </lineage>
</organism>
<accession>N1W1Y4</accession>
<dbReference type="AlphaFoldDB" id="N1W1Y4"/>
<reference evidence="1" key="1">
    <citation type="submission" date="2013-03" db="EMBL/GenBank/DDBJ databases">
        <authorList>
            <person name="Harkins D.M."/>
            <person name="Durkin A.S."/>
            <person name="Brinkac L.M."/>
            <person name="Haft D.H."/>
            <person name="Selengut J.D."/>
            <person name="Sanka R."/>
            <person name="DePew J."/>
            <person name="Purushe J."/>
            <person name="Hartskeerl R.A."/>
            <person name="Ahmed A."/>
            <person name="van der Linden H."/>
            <person name="Goris M.G.A."/>
            <person name="Vinetz J.M."/>
            <person name="Sutton G.G."/>
            <person name="Nierman W.C."/>
            <person name="Fouts D.E."/>
        </authorList>
    </citation>
    <scope>NUCLEOTIDE SEQUENCE [LARGE SCALE GENOMIC DNA]</scope>
    <source>
        <strain evidence="1">LT 11-33</strain>
    </source>
</reference>
<sequence length="61" mass="7197">MLKKYTIIFLLLKITSCKSIDLNSELEQKNYFQIKTSTQTTLYLNQNTSSLIIEKLKKIHM</sequence>
<comment type="caution">
    <text evidence="1">The sequence shown here is derived from an EMBL/GenBank/DDBJ whole genome shotgun (WGS) entry which is preliminary data.</text>
</comment>
<keyword evidence="2" id="KW-1185">Reference proteome</keyword>
<name>N1W1Y4_9LEPT</name>
<dbReference type="EMBL" id="AOGW02000003">
    <property type="protein sequence ID" value="EMY63275.1"/>
    <property type="molecule type" value="Genomic_DNA"/>
</dbReference>
<dbReference type="Proteomes" id="UP000012371">
    <property type="component" value="Unassembled WGS sequence"/>
</dbReference>
<evidence type="ECO:0000313" key="1">
    <source>
        <dbReference type="EMBL" id="EMY63275.1"/>
    </source>
</evidence>